<dbReference type="Gene3D" id="3.40.50.150">
    <property type="entry name" value="Vaccinia Virus protein VP39"/>
    <property type="match status" value="1"/>
</dbReference>
<dbReference type="GO" id="GO:0032259">
    <property type="term" value="P:methylation"/>
    <property type="evidence" value="ECO:0007669"/>
    <property type="project" value="UniProtKB-KW"/>
</dbReference>
<keyword evidence="5" id="KW-1185">Reference proteome</keyword>
<dbReference type="InterPro" id="IPR029063">
    <property type="entry name" value="SAM-dependent_MTases_sf"/>
</dbReference>
<evidence type="ECO:0000259" key="3">
    <source>
        <dbReference type="Pfam" id="PF13649"/>
    </source>
</evidence>
<dbReference type="GO" id="GO:0008168">
    <property type="term" value="F:methyltransferase activity"/>
    <property type="evidence" value="ECO:0007669"/>
    <property type="project" value="UniProtKB-KW"/>
</dbReference>
<dbReference type="AlphaFoldDB" id="A0A0P9C2X6"/>
<dbReference type="Proteomes" id="UP000050482">
    <property type="component" value="Unassembled WGS sequence"/>
</dbReference>
<name>A0A0P9C2X6_9BACL</name>
<dbReference type="PATRIC" id="fig|471514.4.peg.2342"/>
<dbReference type="Pfam" id="PF13649">
    <property type="entry name" value="Methyltransf_25"/>
    <property type="match status" value="1"/>
</dbReference>
<dbReference type="SUPFAM" id="SSF53335">
    <property type="entry name" value="S-adenosyl-L-methionine-dependent methyltransferases"/>
    <property type="match status" value="1"/>
</dbReference>
<evidence type="ECO:0000313" key="4">
    <source>
        <dbReference type="EMBL" id="KPV39004.1"/>
    </source>
</evidence>
<feature type="domain" description="Methyltransferase" evidence="3">
    <location>
        <begin position="36"/>
        <end position="131"/>
    </location>
</feature>
<reference evidence="4 5" key="1">
    <citation type="submission" date="2015-09" db="EMBL/GenBank/DDBJ databases">
        <title>Draft genome sequence of Alicyclobacillus ferrooxydans DSM 22381.</title>
        <authorList>
            <person name="Hemp J."/>
        </authorList>
    </citation>
    <scope>NUCLEOTIDE SEQUENCE [LARGE SCALE GENOMIC DNA]</scope>
    <source>
        <strain evidence="4 5">TC-34</strain>
    </source>
</reference>
<dbReference type="PANTHER" id="PTHR43861:SF1">
    <property type="entry name" value="TRANS-ACONITATE 2-METHYLTRANSFERASE"/>
    <property type="match status" value="1"/>
</dbReference>
<sequence length="244" mass="27593">MPYEHFADIYDGFMADAPYDDWLKWLSGLNLSGETVADVGCGTGTLALELARRGARLIGVDVASTMLSTAAARAAREHLRITWLCQDMRELSLPVPVDLLLSTCDSLNYLVTRDDLLGAFRRFHEFLRPSGLFCFDMLGPDRIEKLSEGVWFDLRDDAEVWFTSDVDDDGRIEYEVHAFFEDGERPGLYRKFVERHVEQFYSEKAVRAVLSEAGFEVVEMMGDFGRTPSSSADRIVVIARKIQA</sequence>
<dbReference type="InterPro" id="IPR041698">
    <property type="entry name" value="Methyltransf_25"/>
</dbReference>
<evidence type="ECO:0000256" key="1">
    <source>
        <dbReference type="ARBA" id="ARBA00022603"/>
    </source>
</evidence>
<keyword evidence="1" id="KW-0489">Methyltransferase</keyword>
<comment type="caution">
    <text evidence="4">The sequence shown here is derived from an EMBL/GenBank/DDBJ whole genome shotgun (WGS) entry which is preliminary data.</text>
</comment>
<evidence type="ECO:0000313" key="5">
    <source>
        <dbReference type="Proteomes" id="UP000050482"/>
    </source>
</evidence>
<dbReference type="STRING" id="471514.AN477_23435"/>
<accession>A0A0P9C2X6</accession>
<evidence type="ECO:0000256" key="2">
    <source>
        <dbReference type="ARBA" id="ARBA00022679"/>
    </source>
</evidence>
<keyword evidence="2" id="KW-0808">Transferase</keyword>
<protein>
    <recommendedName>
        <fullName evidence="3">Methyltransferase domain-containing protein</fullName>
    </recommendedName>
</protein>
<dbReference type="PANTHER" id="PTHR43861">
    <property type="entry name" value="TRANS-ACONITATE 2-METHYLTRANSFERASE-RELATED"/>
    <property type="match status" value="1"/>
</dbReference>
<dbReference type="EMBL" id="LJCO01000108">
    <property type="protein sequence ID" value="KPV39004.1"/>
    <property type="molecule type" value="Genomic_DNA"/>
</dbReference>
<dbReference type="Gene3D" id="2.20.25.110">
    <property type="entry name" value="S-adenosyl-L-methionine-dependent methyltransferases"/>
    <property type="match status" value="1"/>
</dbReference>
<organism evidence="4 5">
    <name type="scientific">Alicyclobacillus ferrooxydans</name>
    <dbReference type="NCBI Taxonomy" id="471514"/>
    <lineage>
        <taxon>Bacteria</taxon>
        <taxon>Bacillati</taxon>
        <taxon>Bacillota</taxon>
        <taxon>Bacilli</taxon>
        <taxon>Bacillales</taxon>
        <taxon>Alicyclobacillaceae</taxon>
        <taxon>Alicyclobacillus</taxon>
    </lineage>
</organism>
<dbReference type="CDD" id="cd02440">
    <property type="entry name" value="AdoMet_MTases"/>
    <property type="match status" value="1"/>
</dbReference>
<gene>
    <name evidence="4" type="ORF">AN477_23435</name>
</gene>
<proteinExistence type="predicted"/>